<evidence type="ECO:0000313" key="9">
    <source>
        <dbReference type="Proteomes" id="UP000192610"/>
    </source>
</evidence>
<protein>
    <recommendedName>
        <fullName evidence="10">Carbohydrate-binding protein SusD</fullName>
    </recommendedName>
</protein>
<comment type="similarity">
    <text evidence="2">Belongs to the SusD family.</text>
</comment>
<dbReference type="EMBL" id="LVXG01000002">
    <property type="protein sequence ID" value="OQP55919.1"/>
    <property type="molecule type" value="Genomic_DNA"/>
</dbReference>
<dbReference type="Gene3D" id="1.25.40.900">
    <property type="match status" value="1"/>
</dbReference>
<evidence type="ECO:0008006" key="10">
    <source>
        <dbReference type="Google" id="ProtNLM"/>
    </source>
</evidence>
<evidence type="ECO:0000256" key="2">
    <source>
        <dbReference type="ARBA" id="ARBA00006275"/>
    </source>
</evidence>
<feature type="domain" description="SusD-like N-terminal" evidence="7">
    <location>
        <begin position="24"/>
        <end position="228"/>
    </location>
</feature>
<name>A0A1V9FC16_9BACT</name>
<dbReference type="InterPro" id="IPR033985">
    <property type="entry name" value="SusD-like_N"/>
</dbReference>
<reference evidence="9" key="1">
    <citation type="submission" date="2016-04" db="EMBL/GenBank/DDBJ databases">
        <authorList>
            <person name="Chen L."/>
            <person name="Zhuang W."/>
            <person name="Wang G."/>
        </authorList>
    </citation>
    <scope>NUCLEOTIDE SEQUENCE [LARGE SCALE GENOMIC DNA]</scope>
    <source>
        <strain evidence="9">17621</strain>
    </source>
</reference>
<evidence type="ECO:0000259" key="6">
    <source>
        <dbReference type="Pfam" id="PF07980"/>
    </source>
</evidence>
<dbReference type="InterPro" id="IPR011990">
    <property type="entry name" value="TPR-like_helical_dom_sf"/>
</dbReference>
<dbReference type="GO" id="GO:0009279">
    <property type="term" value="C:cell outer membrane"/>
    <property type="evidence" value="ECO:0007669"/>
    <property type="project" value="UniProtKB-SubCell"/>
</dbReference>
<dbReference type="RefSeq" id="WP_081197125.1">
    <property type="nucleotide sequence ID" value="NZ_FOCZ01000010.1"/>
</dbReference>
<gene>
    <name evidence="8" type="ORF">A4H97_20235</name>
</gene>
<dbReference type="InterPro" id="IPR012944">
    <property type="entry name" value="SusD_RagB_dom"/>
</dbReference>
<evidence type="ECO:0000313" key="8">
    <source>
        <dbReference type="EMBL" id="OQP55919.1"/>
    </source>
</evidence>
<dbReference type="Gene3D" id="2.20.20.130">
    <property type="match status" value="1"/>
</dbReference>
<keyword evidence="4" id="KW-0472">Membrane</keyword>
<keyword evidence="5" id="KW-0998">Cell outer membrane</keyword>
<dbReference type="Pfam" id="PF07980">
    <property type="entry name" value="SusD_RagB"/>
    <property type="match status" value="1"/>
</dbReference>
<dbReference type="STRING" id="354355.SAMN05660816_05026"/>
<organism evidence="8 9">
    <name type="scientific">Niastella yeongjuensis</name>
    <dbReference type="NCBI Taxonomy" id="354355"/>
    <lineage>
        <taxon>Bacteria</taxon>
        <taxon>Pseudomonadati</taxon>
        <taxon>Bacteroidota</taxon>
        <taxon>Chitinophagia</taxon>
        <taxon>Chitinophagales</taxon>
        <taxon>Chitinophagaceae</taxon>
        <taxon>Niastella</taxon>
    </lineage>
</organism>
<evidence type="ECO:0000256" key="1">
    <source>
        <dbReference type="ARBA" id="ARBA00004442"/>
    </source>
</evidence>
<evidence type="ECO:0000256" key="4">
    <source>
        <dbReference type="ARBA" id="ARBA00023136"/>
    </source>
</evidence>
<evidence type="ECO:0000259" key="7">
    <source>
        <dbReference type="Pfam" id="PF14322"/>
    </source>
</evidence>
<accession>A0A1V9FC16</accession>
<dbReference type="SUPFAM" id="SSF48452">
    <property type="entry name" value="TPR-like"/>
    <property type="match status" value="1"/>
</dbReference>
<comment type="caution">
    <text evidence="8">The sequence shown here is derived from an EMBL/GenBank/DDBJ whole genome shotgun (WGS) entry which is preliminary data.</text>
</comment>
<dbReference type="Pfam" id="PF14322">
    <property type="entry name" value="SusD-like_3"/>
    <property type="match status" value="1"/>
</dbReference>
<keyword evidence="3" id="KW-0732">Signal</keyword>
<dbReference type="AlphaFoldDB" id="A0A1V9FC16"/>
<dbReference type="Gene3D" id="1.25.40.390">
    <property type="match status" value="1"/>
</dbReference>
<keyword evidence="9" id="KW-1185">Reference proteome</keyword>
<feature type="domain" description="RagB/SusD" evidence="6">
    <location>
        <begin position="338"/>
        <end position="444"/>
    </location>
</feature>
<evidence type="ECO:0000256" key="5">
    <source>
        <dbReference type="ARBA" id="ARBA00023237"/>
    </source>
</evidence>
<dbReference type="Proteomes" id="UP000192610">
    <property type="component" value="Unassembled WGS sequence"/>
</dbReference>
<proteinExistence type="inferred from homology"/>
<dbReference type="OrthoDB" id="653598at2"/>
<evidence type="ECO:0000256" key="3">
    <source>
        <dbReference type="ARBA" id="ARBA00022729"/>
    </source>
</evidence>
<sequence>MKVNNTYLGLFILCLGMPGCSKKEFLDEKPNSNVVVPTSLEDFQQLLDDEATLSFTPALGELSADNFYILPGYWQILSKKEKNAYVWAEDIYEGEGKVTDWNTPYEQVLTANVVLDGLNKVSQTPGNLQQWNNLKGAALFIRAYAFYNLAQVFAMPYNAETASADLGIPLKLTPNVDEELTRASIQQTYTQILNDLQLAKELLPETVTIYLNRPNKPAANALLARVYLSMRDYENAGLYADNCLKQFNALIDYNLKDLITSRPFDRTNVETMYQSKISETNVVKGISYCYLDTLLYSQYAVNDLRRSLFFTVAAGGKVNFKNTYNASNYAFTGLATDEMYLIRAECRARAGDVTNAINDLNKLLIQRYKTGTFIPYTSLTAKEALDTILIERRKEMPLRGVRWTDMRRLNIEKRNIIPTRMINNQPYTLPANSNKYALPIPPDALMMGHYLQNKRD</sequence>
<comment type="subcellular location">
    <subcellularLocation>
        <location evidence="1">Cell outer membrane</location>
    </subcellularLocation>
</comment>